<evidence type="ECO:0000313" key="9">
    <source>
        <dbReference type="Proteomes" id="UP000182057"/>
    </source>
</evidence>
<organism evidence="8 9">
    <name type="scientific">Tannerella forsythia</name>
    <name type="common">Bacteroides forsythus</name>
    <dbReference type="NCBI Taxonomy" id="28112"/>
    <lineage>
        <taxon>Bacteria</taxon>
        <taxon>Pseudomonadati</taxon>
        <taxon>Bacteroidota</taxon>
        <taxon>Bacteroidia</taxon>
        <taxon>Bacteroidales</taxon>
        <taxon>Tannerellaceae</taxon>
        <taxon>Tannerella</taxon>
    </lineage>
</organism>
<dbReference type="GO" id="GO:0051539">
    <property type="term" value="F:4 iron, 4 sulfur cluster binding"/>
    <property type="evidence" value="ECO:0007669"/>
    <property type="project" value="UniProtKB-KW"/>
</dbReference>
<dbReference type="GO" id="GO:0046872">
    <property type="term" value="F:metal ion binding"/>
    <property type="evidence" value="ECO:0007669"/>
    <property type="project" value="UniProtKB-KW"/>
</dbReference>
<evidence type="ECO:0000256" key="5">
    <source>
        <dbReference type="ARBA" id="ARBA00023004"/>
    </source>
</evidence>
<dbReference type="Proteomes" id="UP000182057">
    <property type="component" value="Unassembled WGS sequence"/>
</dbReference>
<dbReference type="InterPro" id="IPR000385">
    <property type="entry name" value="MoaA_NifB_PqqE_Fe-S-bd_CS"/>
</dbReference>
<dbReference type="PANTHER" id="PTHR43787:SF3">
    <property type="entry name" value="ARYLSULFATASE REGULATORY PROTEIN"/>
    <property type="match status" value="1"/>
</dbReference>
<evidence type="ECO:0000256" key="3">
    <source>
        <dbReference type="ARBA" id="ARBA00022691"/>
    </source>
</evidence>
<sequence>METLRTSSYMIPVRLEKEAGKYMLIHGYTGAVDIVSEELLAKIKSVSSGNNFSESTLQTLLKRGYVTTKTQAEEYAYVARMAKALHRKNDILNTSFTWVVTYNCNFRCPYCFEGRDKKDGKRRFVFTKEQVDIAYKAQDIIQPCKELRKSVITLYGGEPLLAENKDIVNYIVEEGQKRGYTFNAITNGYEIDRFLNLLSPDGIHKLQITIDGTKETHDRRRKHYKGYETFDRIVENIGLALQRGIKIVVRMNSDERNIEQFAELGNIFEQKGFFNYPEFYIYSARLRDYYDHTSSETKDLSFISPRYFTTKQIQFSSMVFRQDSGMYKKIYDALVKKQPMPFNSISCMAQSGGYVFDPIGNIYPCWEVVGQKENIKGAYSKEGVRWNNDVLNKWQNTDISQKEPCRHCKYALICGGGCPYHRQLKGRKSQCVIFKESFDLIINKAYAELNKQY</sequence>
<dbReference type="PANTHER" id="PTHR43787">
    <property type="entry name" value="FEMO COFACTOR BIOSYNTHESIS PROTEIN NIFB-RELATED"/>
    <property type="match status" value="1"/>
</dbReference>
<evidence type="ECO:0000259" key="7">
    <source>
        <dbReference type="PROSITE" id="PS51918"/>
    </source>
</evidence>
<dbReference type="OrthoDB" id="9808591at2"/>
<evidence type="ECO:0000256" key="4">
    <source>
        <dbReference type="ARBA" id="ARBA00022723"/>
    </source>
</evidence>
<keyword evidence="6" id="KW-0411">Iron-sulfur</keyword>
<dbReference type="GO" id="GO:0003824">
    <property type="term" value="F:catalytic activity"/>
    <property type="evidence" value="ECO:0007669"/>
    <property type="project" value="InterPro"/>
</dbReference>
<dbReference type="Pfam" id="PF04055">
    <property type="entry name" value="Radical_SAM"/>
    <property type="match status" value="1"/>
</dbReference>
<keyword evidence="5" id="KW-0408">Iron</keyword>
<dbReference type="UniPathway" id="UPA00782"/>
<reference evidence="8 9" key="1">
    <citation type="submission" date="2016-09" db="EMBL/GenBank/DDBJ databases">
        <authorList>
            <person name="Capua I."/>
            <person name="De Benedictis P."/>
            <person name="Joannis T."/>
            <person name="Lombin L.H."/>
            <person name="Cattoli G."/>
        </authorList>
    </citation>
    <scope>NUCLEOTIDE SEQUENCE [LARGE SCALE GENOMIC DNA]</scope>
    <source>
        <strain evidence="8 9">UB20</strain>
    </source>
</reference>
<evidence type="ECO:0000256" key="6">
    <source>
        <dbReference type="ARBA" id="ARBA00023014"/>
    </source>
</evidence>
<evidence type="ECO:0000256" key="1">
    <source>
        <dbReference type="ARBA" id="ARBA00001966"/>
    </source>
</evidence>
<dbReference type="SUPFAM" id="SSF102114">
    <property type="entry name" value="Radical SAM enzymes"/>
    <property type="match status" value="1"/>
</dbReference>
<accession>A0A1D3USJ1</accession>
<dbReference type="PROSITE" id="PS01305">
    <property type="entry name" value="MOAA_NIFB_PQQE"/>
    <property type="match status" value="1"/>
</dbReference>
<protein>
    <recommendedName>
        <fullName evidence="7">Radical SAM core domain-containing protein</fullName>
    </recommendedName>
</protein>
<dbReference type="RefSeq" id="WP_074450038.1">
    <property type="nucleotide sequence ID" value="NZ_FMMM01000067.1"/>
</dbReference>
<name>A0A1D3USJ1_TANFO</name>
<evidence type="ECO:0000313" key="8">
    <source>
        <dbReference type="EMBL" id="SCQ23025.1"/>
    </source>
</evidence>
<keyword evidence="4" id="KW-0479">Metal-binding</keyword>
<keyword evidence="2" id="KW-0004">4Fe-4S</keyword>
<dbReference type="InterPro" id="IPR013785">
    <property type="entry name" value="Aldolase_TIM"/>
</dbReference>
<proteinExistence type="predicted"/>
<dbReference type="Gene3D" id="3.20.20.70">
    <property type="entry name" value="Aldolase class I"/>
    <property type="match status" value="1"/>
</dbReference>
<dbReference type="AlphaFoldDB" id="A0A1D3USJ1"/>
<dbReference type="InterPro" id="IPR023885">
    <property type="entry name" value="4Fe4S-binding_SPASM_dom"/>
</dbReference>
<dbReference type="CDD" id="cd01335">
    <property type="entry name" value="Radical_SAM"/>
    <property type="match status" value="1"/>
</dbReference>
<keyword evidence="3" id="KW-0949">S-adenosyl-L-methionine</keyword>
<comment type="cofactor">
    <cofactor evidence="1">
        <name>[4Fe-4S] cluster</name>
        <dbReference type="ChEBI" id="CHEBI:49883"/>
    </cofactor>
</comment>
<dbReference type="SFLD" id="SFLDS00029">
    <property type="entry name" value="Radical_SAM"/>
    <property type="match status" value="1"/>
</dbReference>
<gene>
    <name evidence="8" type="ORF">TFUB20_01925</name>
</gene>
<dbReference type="PROSITE" id="PS51918">
    <property type="entry name" value="RADICAL_SAM"/>
    <property type="match status" value="1"/>
</dbReference>
<dbReference type="SFLD" id="SFLDG01386">
    <property type="entry name" value="main_SPASM_domain-containing"/>
    <property type="match status" value="1"/>
</dbReference>
<dbReference type="SFLD" id="SFLDG01067">
    <property type="entry name" value="SPASM/twitch_domain_containing"/>
    <property type="match status" value="1"/>
</dbReference>
<dbReference type="EMBL" id="FMMM01000067">
    <property type="protein sequence ID" value="SCQ23025.1"/>
    <property type="molecule type" value="Genomic_DNA"/>
</dbReference>
<dbReference type="NCBIfam" id="TIGR04085">
    <property type="entry name" value="rSAM_more_4Fe4S"/>
    <property type="match status" value="1"/>
</dbReference>
<evidence type="ECO:0000256" key="2">
    <source>
        <dbReference type="ARBA" id="ARBA00022485"/>
    </source>
</evidence>
<dbReference type="InterPro" id="IPR058240">
    <property type="entry name" value="rSAM_sf"/>
</dbReference>
<feature type="domain" description="Radical SAM core" evidence="7">
    <location>
        <begin position="86"/>
        <end position="321"/>
    </location>
</feature>
<dbReference type="InterPro" id="IPR007197">
    <property type="entry name" value="rSAM"/>
</dbReference>